<protein>
    <submittedName>
        <fullName evidence="1">Uncharacterized protein</fullName>
    </submittedName>
</protein>
<reference evidence="2" key="1">
    <citation type="submission" date="2018-12" db="EMBL/GenBank/DDBJ databases">
        <title>Tengunoibacter tsumagoiensis gen. nov., sp. nov., Dictyobacter kobayashii sp. nov., D. alpinus sp. nov., and D. joshuensis sp. nov. and description of Dictyobacteraceae fam. nov. within the order Ktedonobacterales isolated from Tengu-no-mugimeshi.</title>
        <authorList>
            <person name="Wang C.M."/>
            <person name="Zheng Y."/>
            <person name="Sakai Y."/>
            <person name="Toyoda A."/>
            <person name="Minakuchi Y."/>
            <person name="Abe K."/>
            <person name="Yokota A."/>
            <person name="Yabe S."/>
        </authorList>
    </citation>
    <scope>NUCLEOTIDE SEQUENCE [LARGE SCALE GENOMIC DNA]</scope>
    <source>
        <strain evidence="2">Uno16</strain>
    </source>
</reference>
<dbReference type="Proteomes" id="UP000287171">
    <property type="component" value="Unassembled WGS sequence"/>
</dbReference>
<keyword evidence="2" id="KW-1185">Reference proteome</keyword>
<dbReference type="EMBL" id="BIFT01000001">
    <property type="protein sequence ID" value="GCE27076.1"/>
    <property type="molecule type" value="Genomic_DNA"/>
</dbReference>
<organism evidence="1 2">
    <name type="scientific">Dictyobacter alpinus</name>
    <dbReference type="NCBI Taxonomy" id="2014873"/>
    <lineage>
        <taxon>Bacteria</taxon>
        <taxon>Bacillati</taxon>
        <taxon>Chloroflexota</taxon>
        <taxon>Ktedonobacteria</taxon>
        <taxon>Ktedonobacterales</taxon>
        <taxon>Dictyobacteraceae</taxon>
        <taxon>Dictyobacter</taxon>
    </lineage>
</organism>
<comment type="caution">
    <text evidence="1">The sequence shown here is derived from an EMBL/GenBank/DDBJ whole genome shotgun (WGS) entry which is preliminary data.</text>
</comment>
<dbReference type="AlphaFoldDB" id="A0A402B6W1"/>
<gene>
    <name evidence="1" type="ORF">KDA_25600</name>
</gene>
<evidence type="ECO:0000313" key="2">
    <source>
        <dbReference type="Proteomes" id="UP000287171"/>
    </source>
</evidence>
<sequence>MGVMYLDLLVEVFFVVSLRLPVNSAVAQQTSGNHTTYINGCVSGLSLYVLAQPVRRPAVPQVRGMASS</sequence>
<accession>A0A402B6W1</accession>
<proteinExistence type="predicted"/>
<evidence type="ECO:0000313" key="1">
    <source>
        <dbReference type="EMBL" id="GCE27076.1"/>
    </source>
</evidence>
<name>A0A402B6W1_9CHLR</name>